<protein>
    <submittedName>
        <fullName evidence="2">Uncharacterized protein</fullName>
    </submittedName>
</protein>
<evidence type="ECO:0000256" key="1">
    <source>
        <dbReference type="SAM" id="SignalP"/>
    </source>
</evidence>
<comment type="caution">
    <text evidence="2">The sequence shown here is derived from an EMBL/GenBank/DDBJ whole genome shotgun (WGS) entry which is preliminary data.</text>
</comment>
<accession>A0A0C2NCX8</accession>
<gene>
    <name evidence="2" type="ORF">RF11_10913</name>
</gene>
<keyword evidence="1" id="KW-0732">Signal</keyword>
<feature type="signal peptide" evidence="1">
    <location>
        <begin position="1"/>
        <end position="24"/>
    </location>
</feature>
<dbReference type="AlphaFoldDB" id="A0A0C2NCX8"/>
<proteinExistence type="predicted"/>
<dbReference type="Proteomes" id="UP000031668">
    <property type="component" value="Unassembled WGS sequence"/>
</dbReference>
<organism evidence="2 3">
    <name type="scientific">Thelohanellus kitauei</name>
    <name type="common">Myxosporean</name>
    <dbReference type="NCBI Taxonomy" id="669202"/>
    <lineage>
        <taxon>Eukaryota</taxon>
        <taxon>Metazoa</taxon>
        <taxon>Cnidaria</taxon>
        <taxon>Myxozoa</taxon>
        <taxon>Myxosporea</taxon>
        <taxon>Bivalvulida</taxon>
        <taxon>Platysporina</taxon>
        <taxon>Myxobolidae</taxon>
        <taxon>Thelohanellus</taxon>
    </lineage>
</organism>
<reference evidence="2 3" key="1">
    <citation type="journal article" date="2014" name="Genome Biol. Evol.">
        <title>The genome of the myxosporean Thelohanellus kitauei shows adaptations to nutrient acquisition within its fish host.</title>
        <authorList>
            <person name="Yang Y."/>
            <person name="Xiong J."/>
            <person name="Zhou Z."/>
            <person name="Huo F."/>
            <person name="Miao W."/>
            <person name="Ran C."/>
            <person name="Liu Y."/>
            <person name="Zhang J."/>
            <person name="Feng J."/>
            <person name="Wang M."/>
            <person name="Wang M."/>
            <person name="Wang L."/>
            <person name="Yao B."/>
        </authorList>
    </citation>
    <scope>NUCLEOTIDE SEQUENCE [LARGE SCALE GENOMIC DNA]</scope>
    <source>
        <strain evidence="2">Wuqing</strain>
    </source>
</reference>
<feature type="chain" id="PRO_5002152782" evidence="1">
    <location>
        <begin position="25"/>
        <end position="158"/>
    </location>
</feature>
<dbReference type="EMBL" id="JWZT01000540">
    <property type="protein sequence ID" value="KII74120.1"/>
    <property type="molecule type" value="Genomic_DNA"/>
</dbReference>
<sequence>MVVSRSRIVCDFIAILLLCPFANPTPDISAPVRDSGSTEDPEDKLAPIYLRLDPGWVVIFFPPLPTIVFENEDNSELETDEDDSVALEVVSNSNSQQLVAIQQKLTCVLRVDKTNAGTQARTKNQGECVMMSVVQTSSREEQIFTLAALDAALPKSLL</sequence>
<evidence type="ECO:0000313" key="2">
    <source>
        <dbReference type="EMBL" id="KII74120.1"/>
    </source>
</evidence>
<keyword evidence="3" id="KW-1185">Reference proteome</keyword>
<evidence type="ECO:0000313" key="3">
    <source>
        <dbReference type="Proteomes" id="UP000031668"/>
    </source>
</evidence>
<name>A0A0C2NCX8_THEKT</name>